<accession>A0A9P1I7F9</accession>
<dbReference type="Proteomes" id="UP001152747">
    <property type="component" value="Unassembled WGS sequence"/>
</dbReference>
<evidence type="ECO:0000313" key="1">
    <source>
        <dbReference type="EMBL" id="CAI5439893.1"/>
    </source>
</evidence>
<gene>
    <name evidence="1" type="ORF">CAMP_LOCUS2530</name>
</gene>
<dbReference type="AlphaFoldDB" id="A0A9P1I7F9"/>
<keyword evidence="2" id="KW-1185">Reference proteome</keyword>
<organism evidence="1 2">
    <name type="scientific">Caenorhabditis angaria</name>
    <dbReference type="NCBI Taxonomy" id="860376"/>
    <lineage>
        <taxon>Eukaryota</taxon>
        <taxon>Metazoa</taxon>
        <taxon>Ecdysozoa</taxon>
        <taxon>Nematoda</taxon>
        <taxon>Chromadorea</taxon>
        <taxon>Rhabditida</taxon>
        <taxon>Rhabditina</taxon>
        <taxon>Rhabditomorpha</taxon>
        <taxon>Rhabditoidea</taxon>
        <taxon>Rhabditidae</taxon>
        <taxon>Peloderinae</taxon>
        <taxon>Caenorhabditis</taxon>
    </lineage>
</organism>
<protein>
    <submittedName>
        <fullName evidence="1">Uncharacterized protein</fullName>
    </submittedName>
</protein>
<dbReference type="EMBL" id="CANHGI010000001">
    <property type="protein sequence ID" value="CAI5439893.1"/>
    <property type="molecule type" value="Genomic_DNA"/>
</dbReference>
<name>A0A9P1I7F9_9PELO</name>
<proteinExistence type="predicted"/>
<reference evidence="1" key="1">
    <citation type="submission" date="2022-11" db="EMBL/GenBank/DDBJ databases">
        <authorList>
            <person name="Kikuchi T."/>
        </authorList>
    </citation>
    <scope>NUCLEOTIDE SEQUENCE</scope>
    <source>
        <strain evidence="1">PS1010</strain>
    </source>
</reference>
<sequence length="270" mass="32891">MVETWKLKEIMNRAYVELAKYAEEPIFKIPMRTIKQSEALEVLYKLFSDYPSICDQLEYLKDDYLPQNSEPKNILIAHKSLIFNYMKTKNRQLEKFCANQGVFLDRKYYMNDLMKSEMFQNGLRKMQECREIEFMNILPTIPLRFEMSWKQFYELMKTRIPWAVLREEDRPKSVELFVKFFEFLDFTKKSDGEVLLKRKVIPARFLQNEIKFLFCDKKLLNSSFIFGKEQFYEEAFEVFRERFEEIRDESENQKEVEVVLKLLKSFQNWN</sequence>
<evidence type="ECO:0000313" key="2">
    <source>
        <dbReference type="Proteomes" id="UP001152747"/>
    </source>
</evidence>
<comment type="caution">
    <text evidence="1">The sequence shown here is derived from an EMBL/GenBank/DDBJ whole genome shotgun (WGS) entry which is preliminary data.</text>
</comment>